<reference evidence="1 2" key="1">
    <citation type="submission" date="2018-04" db="EMBL/GenBank/DDBJ databases">
        <title>Novel Campyloabacter and Helicobacter Species and Strains.</title>
        <authorList>
            <person name="Mannion A.J."/>
            <person name="Shen Z."/>
            <person name="Fox J.G."/>
        </authorList>
    </citation>
    <scope>NUCLEOTIDE SEQUENCE [LARGE SCALE GENOMIC DNA]</scope>
    <source>
        <strain evidence="1 2">MIT 17-337</strain>
    </source>
</reference>
<organism evidence="1 2">
    <name type="scientific">Helicobacter didelphidarum</name>
    <dbReference type="NCBI Taxonomy" id="2040648"/>
    <lineage>
        <taxon>Bacteria</taxon>
        <taxon>Pseudomonadati</taxon>
        <taxon>Campylobacterota</taxon>
        <taxon>Epsilonproteobacteria</taxon>
        <taxon>Campylobacterales</taxon>
        <taxon>Helicobacteraceae</taxon>
        <taxon>Helicobacter</taxon>
    </lineage>
</organism>
<dbReference type="SUPFAM" id="SSF51905">
    <property type="entry name" value="FAD/NAD(P)-binding domain"/>
    <property type="match status" value="1"/>
</dbReference>
<dbReference type="EMBL" id="NXLQ01000018">
    <property type="protein sequence ID" value="RDU64631.1"/>
    <property type="molecule type" value="Genomic_DNA"/>
</dbReference>
<dbReference type="AlphaFoldDB" id="A0A3D8IJ80"/>
<sequence>MTRRDFINGMALAVVAGMSPRELLALQGNMGEIQQRFYPPSLQNLVGSDNESYMFAHALRDGESFDFSRLAVEESYDLVVVGAGISGLSAACLFHDRVGTNAKSLILDNHKDFGGHARRNEFHTNGGMILSYGGSESLQSPKSLYSKKVLSFLHSLGVDIPTLEKCFNIDFYPNMKLSRGVFFNKRDFGVNTIVSGDPRTIVDDAIPRDKSNARTFAEFIGDFPMPQSDREALIRFYTNPSDYLAGMSKSQKKDYLAKTSYKTFLLDKVKLSPLAVSFFDGMSDDFMALGIDMISCEIAMECAFPGFDNIGLKKESHAEFEEPYIHHFPDGNASIARLMVKKLIPSITAAAINPQDILLARFDYSKLDMPNAPCKIRLQSTAIHARNVNGGVEIVYGDHRSKRLKKVFAKKLIMASYNSMIPYIIPELNESQKQALSQCVKTSLIYTKVLLANWECFVNLGVHDIYAPKSFYVNTKLDYPVNMGAYKHPTNPKKPICLHMIGSPLRLNDESIRGESLDARTISRLTRHTLFDTPFSTLEKMTKEHLHAMLGSAGFKTKDILGITLNRWGHCYAYNYNSLYDDKKQSKKTIRTARKPLGNIAIANSDSDWEAFLHTAIEQSMRAIDELKV</sequence>
<evidence type="ECO:0000313" key="2">
    <source>
        <dbReference type="Proteomes" id="UP000256379"/>
    </source>
</evidence>
<dbReference type="RefSeq" id="WP_115543430.1">
    <property type="nucleotide sequence ID" value="NZ_NXLQ01000018.1"/>
</dbReference>
<dbReference type="OrthoDB" id="231484at2"/>
<protein>
    <submittedName>
        <fullName evidence="1">Spermidine dehydrogenase</fullName>
    </submittedName>
</protein>
<accession>A0A3D8IJ80</accession>
<dbReference type="Pfam" id="PF13450">
    <property type="entry name" value="NAD_binding_8"/>
    <property type="match status" value="1"/>
</dbReference>
<comment type="caution">
    <text evidence="1">The sequence shown here is derived from an EMBL/GenBank/DDBJ whole genome shotgun (WGS) entry which is preliminary data.</text>
</comment>
<keyword evidence="2" id="KW-1185">Reference proteome</keyword>
<name>A0A3D8IJ80_9HELI</name>
<evidence type="ECO:0000313" key="1">
    <source>
        <dbReference type="EMBL" id="RDU64631.1"/>
    </source>
</evidence>
<dbReference type="Gene3D" id="3.50.50.60">
    <property type="entry name" value="FAD/NAD(P)-binding domain"/>
    <property type="match status" value="1"/>
</dbReference>
<dbReference type="InterPro" id="IPR036188">
    <property type="entry name" value="FAD/NAD-bd_sf"/>
</dbReference>
<gene>
    <name evidence="1" type="ORF">CQA53_07720</name>
</gene>
<proteinExistence type="predicted"/>
<dbReference type="Proteomes" id="UP000256379">
    <property type="component" value="Unassembled WGS sequence"/>
</dbReference>